<evidence type="ECO:0000313" key="2">
    <source>
        <dbReference type="Proteomes" id="UP000622890"/>
    </source>
</evidence>
<gene>
    <name evidence="1" type="ORF">JJB74_06775</name>
</gene>
<comment type="caution">
    <text evidence="1">The sequence shown here is derived from an EMBL/GenBank/DDBJ whole genome shotgun (WGS) entry which is preliminary data.</text>
</comment>
<dbReference type="AlphaFoldDB" id="A0A934SYY4"/>
<proteinExistence type="predicted"/>
<organism evidence="1 2">
    <name type="scientific">Noviherbaspirillum pedocola</name>
    <dbReference type="NCBI Taxonomy" id="2801341"/>
    <lineage>
        <taxon>Bacteria</taxon>
        <taxon>Pseudomonadati</taxon>
        <taxon>Pseudomonadota</taxon>
        <taxon>Betaproteobacteria</taxon>
        <taxon>Burkholderiales</taxon>
        <taxon>Oxalobacteraceae</taxon>
        <taxon>Noviherbaspirillum</taxon>
    </lineage>
</organism>
<name>A0A934SYY4_9BURK</name>
<sequence>MKWQIHPAQSLRLRSWEDEAIVYNDLSGDTHLLSAIAADVLTRLRAQSVDEEGLAAQCAADWQLPDDADLRTHLHELLMTLQGLSLVEQMPR</sequence>
<dbReference type="Proteomes" id="UP000622890">
    <property type="component" value="Unassembled WGS sequence"/>
</dbReference>
<dbReference type="InterPro" id="IPR027599">
    <property type="entry name" value="PqqD-rel_X"/>
</dbReference>
<reference evidence="1" key="1">
    <citation type="submission" date="2021-01" db="EMBL/GenBank/DDBJ databases">
        <title>Genome sequence of strain Noviherbaspirillum sp. DKR-6.</title>
        <authorList>
            <person name="Chaudhary D.K."/>
        </authorList>
    </citation>
    <scope>NUCLEOTIDE SEQUENCE</scope>
    <source>
        <strain evidence="1">DKR-6</strain>
    </source>
</reference>
<dbReference type="RefSeq" id="WP_200591058.1">
    <property type="nucleotide sequence ID" value="NZ_JAEPBG010000002.1"/>
</dbReference>
<protein>
    <submittedName>
        <fullName evidence="1">HPr-rel-A system PqqD family peptide chaperone</fullName>
    </submittedName>
</protein>
<dbReference type="NCBIfam" id="TIGR04353">
    <property type="entry name" value="PqqD_rel_X"/>
    <property type="match status" value="1"/>
</dbReference>
<accession>A0A934SYY4</accession>
<evidence type="ECO:0000313" key="1">
    <source>
        <dbReference type="EMBL" id="MBK4734303.1"/>
    </source>
</evidence>
<dbReference type="EMBL" id="JAEPBG010000002">
    <property type="protein sequence ID" value="MBK4734303.1"/>
    <property type="molecule type" value="Genomic_DNA"/>
</dbReference>
<keyword evidence="2" id="KW-1185">Reference proteome</keyword>